<organism evidence="1">
    <name type="scientific">bioreactor metagenome</name>
    <dbReference type="NCBI Taxonomy" id="1076179"/>
    <lineage>
        <taxon>unclassified sequences</taxon>
        <taxon>metagenomes</taxon>
        <taxon>ecological metagenomes</taxon>
    </lineage>
</organism>
<proteinExistence type="predicted"/>
<gene>
    <name evidence="1" type="ORF">SDC9_91931</name>
</gene>
<comment type="caution">
    <text evidence="1">The sequence shown here is derived from an EMBL/GenBank/DDBJ whole genome shotgun (WGS) entry which is preliminary data.</text>
</comment>
<dbReference type="AlphaFoldDB" id="A0A644ZWC8"/>
<name>A0A644ZWC8_9ZZZZ</name>
<accession>A0A644ZWC8</accession>
<evidence type="ECO:0008006" key="2">
    <source>
        <dbReference type="Google" id="ProtNLM"/>
    </source>
</evidence>
<sequence>MQMHIGADVSIPLDKILFVLNETGMTQPTKTFIEKARRERRFTPCVGKIKSYVVLKERGRERVFASHIASATLEKRWKSEIGREYLNEVAVLTVSDVNQG</sequence>
<reference evidence="1" key="1">
    <citation type="submission" date="2019-08" db="EMBL/GenBank/DDBJ databases">
        <authorList>
            <person name="Kucharzyk K."/>
            <person name="Murdoch R.W."/>
            <person name="Higgins S."/>
            <person name="Loffler F."/>
        </authorList>
    </citation>
    <scope>NUCLEOTIDE SEQUENCE</scope>
</reference>
<dbReference type="EMBL" id="VSSQ01010798">
    <property type="protein sequence ID" value="MPM45245.1"/>
    <property type="molecule type" value="Genomic_DNA"/>
</dbReference>
<evidence type="ECO:0000313" key="1">
    <source>
        <dbReference type="EMBL" id="MPM45245.1"/>
    </source>
</evidence>
<protein>
    <recommendedName>
        <fullName evidence="2">DUF370 domain-containing protein</fullName>
    </recommendedName>
</protein>